<organism evidence="2 3">
    <name type="scientific">Oncorhynchus mykiss</name>
    <name type="common">Rainbow trout</name>
    <name type="synonym">Salmo gairdneri</name>
    <dbReference type="NCBI Taxonomy" id="8022"/>
    <lineage>
        <taxon>Eukaryota</taxon>
        <taxon>Metazoa</taxon>
        <taxon>Chordata</taxon>
        <taxon>Craniata</taxon>
        <taxon>Vertebrata</taxon>
        <taxon>Euteleostomi</taxon>
        <taxon>Actinopterygii</taxon>
        <taxon>Neopterygii</taxon>
        <taxon>Teleostei</taxon>
        <taxon>Protacanthopterygii</taxon>
        <taxon>Salmoniformes</taxon>
        <taxon>Salmonidae</taxon>
        <taxon>Salmoninae</taxon>
        <taxon>Oncorhynchus</taxon>
    </lineage>
</organism>
<dbReference type="Proteomes" id="UP000193380">
    <property type="component" value="Unassembled WGS sequence"/>
</dbReference>
<protein>
    <submittedName>
        <fullName evidence="2">Uncharacterized protein</fullName>
    </submittedName>
</protein>
<evidence type="ECO:0000313" key="3">
    <source>
        <dbReference type="Proteomes" id="UP000193380"/>
    </source>
</evidence>
<gene>
    <name evidence="2" type="ORF">GSONMT00047520001</name>
</gene>
<reference evidence="2" key="2">
    <citation type="submission" date="2014-03" db="EMBL/GenBank/DDBJ databases">
        <authorList>
            <person name="Genoscope - CEA"/>
        </authorList>
    </citation>
    <scope>NUCLEOTIDE SEQUENCE</scope>
</reference>
<dbReference type="GO" id="GO:0006325">
    <property type="term" value="P:chromatin organization"/>
    <property type="evidence" value="ECO:0007669"/>
    <property type="project" value="TreeGrafter"/>
</dbReference>
<proteinExistence type="predicted"/>
<feature type="transmembrane region" description="Helical" evidence="1">
    <location>
        <begin position="7"/>
        <end position="29"/>
    </location>
</feature>
<keyword evidence="1" id="KW-1133">Transmembrane helix</keyword>
<reference evidence="2" key="1">
    <citation type="journal article" date="2014" name="Nat. Commun.">
        <title>The rainbow trout genome provides novel insights into evolution after whole-genome duplication in vertebrates.</title>
        <authorList>
            <person name="Berthelot C."/>
            <person name="Brunet F."/>
            <person name="Chalopin D."/>
            <person name="Juanchich A."/>
            <person name="Bernard M."/>
            <person name="Noel B."/>
            <person name="Bento P."/>
            <person name="Da Silva C."/>
            <person name="Labadie K."/>
            <person name="Alberti A."/>
            <person name="Aury J.M."/>
            <person name="Louis A."/>
            <person name="Dehais P."/>
            <person name="Bardou P."/>
            <person name="Montfort J."/>
            <person name="Klopp C."/>
            <person name="Cabau C."/>
            <person name="Gaspin C."/>
            <person name="Thorgaard G.H."/>
            <person name="Boussaha M."/>
            <person name="Quillet E."/>
            <person name="Guyomard R."/>
            <person name="Galiana D."/>
            <person name="Bobe J."/>
            <person name="Volff J.N."/>
            <person name="Genet C."/>
            <person name="Wincker P."/>
            <person name="Jaillon O."/>
            <person name="Roest Crollius H."/>
            <person name="Guiguen Y."/>
        </authorList>
    </citation>
    <scope>NUCLEOTIDE SEQUENCE [LARGE SCALE GENOMIC DNA]</scope>
</reference>
<name>A0A060XXX5_ONCMY</name>
<dbReference type="PANTHER" id="PTHR12722:SF0">
    <property type="entry name" value="PROTEIN FAM50A"/>
    <property type="match status" value="1"/>
</dbReference>
<dbReference type="AlphaFoldDB" id="A0A060XXX5"/>
<accession>A0A060XXX5</accession>
<dbReference type="STRING" id="8022.A0A060XXX5"/>
<keyword evidence="1" id="KW-0472">Membrane</keyword>
<dbReference type="PaxDb" id="8022-A0A060XXX5"/>
<keyword evidence="1" id="KW-0812">Transmembrane</keyword>
<dbReference type="PANTHER" id="PTHR12722">
    <property type="entry name" value="XAP-5 PROTEIN-RELATED"/>
    <property type="match status" value="1"/>
</dbReference>
<evidence type="ECO:0000256" key="1">
    <source>
        <dbReference type="SAM" id="Phobius"/>
    </source>
</evidence>
<evidence type="ECO:0000313" key="2">
    <source>
        <dbReference type="EMBL" id="CDQ84127.1"/>
    </source>
</evidence>
<dbReference type="GO" id="GO:0005634">
    <property type="term" value="C:nucleus"/>
    <property type="evidence" value="ECO:0007669"/>
    <property type="project" value="InterPro"/>
</dbReference>
<sequence>MHFVETALGGVMMWGYLGIYNCILLWDLIKRCLDVVKTICLWHLATFFSDSKIWLTMQLIFFFLKREREQLSQLKEKIAHDNMVKSNVNKSSKLNYDAVEAELKSSTVGLVTLNDMKARQEALVKEREKQLAKKEQTKELMLDS</sequence>
<feature type="transmembrane region" description="Helical" evidence="1">
    <location>
        <begin position="41"/>
        <end position="64"/>
    </location>
</feature>
<dbReference type="InterPro" id="IPR007005">
    <property type="entry name" value="XAP5"/>
</dbReference>
<dbReference type="EMBL" id="FR906340">
    <property type="protein sequence ID" value="CDQ84127.1"/>
    <property type="molecule type" value="Genomic_DNA"/>
</dbReference>